<comment type="caution">
    <text evidence="1">The sequence shown here is derived from an EMBL/GenBank/DDBJ whole genome shotgun (WGS) entry which is preliminary data.</text>
</comment>
<gene>
    <name evidence="1" type="ORF">LCGC14_2159160</name>
</gene>
<dbReference type="Gene3D" id="3.40.50.300">
    <property type="entry name" value="P-loop containing nucleotide triphosphate hydrolases"/>
    <property type="match status" value="1"/>
</dbReference>
<organism evidence="1">
    <name type="scientific">marine sediment metagenome</name>
    <dbReference type="NCBI Taxonomy" id="412755"/>
    <lineage>
        <taxon>unclassified sequences</taxon>
        <taxon>metagenomes</taxon>
        <taxon>ecological metagenomes</taxon>
    </lineage>
</organism>
<dbReference type="SUPFAM" id="SSF52540">
    <property type="entry name" value="P-loop containing nucleoside triphosphate hydrolases"/>
    <property type="match status" value="1"/>
</dbReference>
<accession>A0A0F9GPD1</accession>
<evidence type="ECO:0008006" key="2">
    <source>
        <dbReference type="Google" id="ProtNLM"/>
    </source>
</evidence>
<reference evidence="1" key="1">
    <citation type="journal article" date="2015" name="Nature">
        <title>Complex archaea that bridge the gap between prokaryotes and eukaryotes.</title>
        <authorList>
            <person name="Spang A."/>
            <person name="Saw J.H."/>
            <person name="Jorgensen S.L."/>
            <person name="Zaremba-Niedzwiedzka K."/>
            <person name="Martijn J."/>
            <person name="Lind A.E."/>
            <person name="van Eijk R."/>
            <person name="Schleper C."/>
            <person name="Guy L."/>
            <person name="Ettema T.J."/>
        </authorList>
    </citation>
    <scope>NUCLEOTIDE SEQUENCE</scope>
</reference>
<name>A0A0F9GPD1_9ZZZZ</name>
<proteinExistence type="predicted"/>
<dbReference type="EMBL" id="LAZR01027666">
    <property type="protein sequence ID" value="KKL65017.1"/>
    <property type="molecule type" value="Genomic_DNA"/>
</dbReference>
<evidence type="ECO:0000313" key="1">
    <source>
        <dbReference type="EMBL" id="KKL65017.1"/>
    </source>
</evidence>
<protein>
    <recommendedName>
        <fullName evidence="2">ATPase dynein-related AAA domain-containing protein</fullName>
    </recommendedName>
</protein>
<feature type="non-terminal residue" evidence="1">
    <location>
        <position position="1"/>
    </location>
</feature>
<sequence>HRALDGRVAAVAAGKQLAEYLGRTADQGLQRAALHPALAHHQRRLAVKSGHDLRHRGAAAGDVEFESRAALKHVGIAHFLEQLAEIYLVQRDLRDQPGRLLPAVEPNGSVERAIRDDRLQGLDHETAAIERQPDTGVVQPRAGGDDGLCIEGPGILFFDEIEKATTAVKNAALQIVLDRRVGDYLLPDDVAIVGAGNQEDDNCFSAPLGAALANRMLHAEVEHDIDVWIRWAYENKIEEDIIGYLQFEPINLYDNNGNNAFPSPRSWAMASKMIAGIENDSLIRTFITSAVGEGVANQFTAWSKVYKQVDTEAIVTRGIIPEMKVSDPGFNYAVAMAVAIYARKRGTKKYHNNIVKFLEMIGPDLQVVFFRQLEQETMVQFSKDPNFADIIKNIMDTFDI</sequence>
<dbReference type="AlphaFoldDB" id="A0A0F9GPD1"/>
<dbReference type="InterPro" id="IPR027417">
    <property type="entry name" value="P-loop_NTPase"/>
</dbReference>